<dbReference type="AlphaFoldDB" id="Q2S824"/>
<keyword evidence="2" id="KW-1185">Reference proteome</keyword>
<evidence type="ECO:0000313" key="2">
    <source>
        <dbReference type="Proteomes" id="UP000000238"/>
    </source>
</evidence>
<accession>Q2S824</accession>
<reference evidence="1 2" key="1">
    <citation type="journal article" date="2005" name="Nucleic Acids Res.">
        <title>Genomic blueprint of Hahella chejuensis, a marine microbe producing an algicidal agent.</title>
        <authorList>
            <person name="Jeong H."/>
            <person name="Yim J.H."/>
            <person name="Lee C."/>
            <person name="Choi S.-H."/>
            <person name="Park Y.K."/>
            <person name="Yoon S.H."/>
            <person name="Hur C.-G."/>
            <person name="Kang H.-Y."/>
            <person name="Kim D."/>
            <person name="Lee H.H."/>
            <person name="Park K.H."/>
            <person name="Park S.-H."/>
            <person name="Park H.-S."/>
            <person name="Lee H.K."/>
            <person name="Oh T.K."/>
            <person name="Kim J.F."/>
        </authorList>
    </citation>
    <scope>NUCLEOTIDE SEQUENCE [LARGE SCALE GENOMIC DNA]</scope>
    <source>
        <strain evidence="1 2">KCTC 2396</strain>
    </source>
</reference>
<dbReference type="EMBL" id="CP000155">
    <property type="protein sequence ID" value="ABC33200.1"/>
    <property type="molecule type" value="Genomic_DNA"/>
</dbReference>
<sequence length="55" mass="6413">MLRANSRKENQCYLILILVCNSSLVAINHHRRLGLLDRVWLKKRYWIGLCCGDGV</sequence>
<gene>
    <name evidence="1" type="ordered locus">HCH_06561</name>
</gene>
<dbReference type="KEGG" id="hch:HCH_06561"/>
<organism evidence="1 2">
    <name type="scientific">Hahella chejuensis (strain KCTC 2396)</name>
    <dbReference type="NCBI Taxonomy" id="349521"/>
    <lineage>
        <taxon>Bacteria</taxon>
        <taxon>Pseudomonadati</taxon>
        <taxon>Pseudomonadota</taxon>
        <taxon>Gammaproteobacteria</taxon>
        <taxon>Oceanospirillales</taxon>
        <taxon>Hahellaceae</taxon>
        <taxon>Hahella</taxon>
    </lineage>
</organism>
<dbReference type="STRING" id="349521.HCH_06561"/>
<proteinExistence type="predicted"/>
<protein>
    <submittedName>
        <fullName evidence="1">Uncharacterized protein</fullName>
    </submittedName>
</protein>
<dbReference type="Proteomes" id="UP000000238">
    <property type="component" value="Chromosome"/>
</dbReference>
<name>Q2S824_HAHCH</name>
<evidence type="ECO:0000313" key="1">
    <source>
        <dbReference type="EMBL" id="ABC33200.1"/>
    </source>
</evidence>
<dbReference type="HOGENOM" id="CLU_3025977_0_0_6"/>